<sequence>MRAVIIIGVLLLVGGGGYLLSINDDGNAQIAIVPTATVVPTINSTSPTNEPTPTPTPEPTPTIEPVSVGSTYVSTEALASILSNTTYATLRLENYGNADFLVAQSNGTELFYLQSNGNMYSKGDASFNAISIRGMGVLGEMLVKGEATFNNGFAVTQGNISVNGDLSFVGPQTISGSGSVTINPTGNINFNLLTTT</sequence>
<dbReference type="AlphaFoldDB" id="A0A2H0BF38"/>
<name>A0A2H0BF38_UNCKA</name>
<gene>
    <name evidence="2" type="ORF">COX05_04080</name>
</gene>
<dbReference type="EMBL" id="PCSU01000070">
    <property type="protein sequence ID" value="PIP56234.1"/>
    <property type="molecule type" value="Genomic_DNA"/>
</dbReference>
<comment type="caution">
    <text evidence="2">The sequence shown here is derived from an EMBL/GenBank/DDBJ whole genome shotgun (WGS) entry which is preliminary data.</text>
</comment>
<evidence type="ECO:0000256" key="1">
    <source>
        <dbReference type="SAM" id="MobiDB-lite"/>
    </source>
</evidence>
<reference evidence="2 3" key="1">
    <citation type="submission" date="2017-09" db="EMBL/GenBank/DDBJ databases">
        <title>Depth-based differentiation of microbial function through sediment-hosted aquifers and enrichment of novel symbionts in the deep terrestrial subsurface.</title>
        <authorList>
            <person name="Probst A.J."/>
            <person name="Ladd B."/>
            <person name="Jarett J.K."/>
            <person name="Geller-Mcgrath D.E."/>
            <person name="Sieber C.M."/>
            <person name="Emerson J.B."/>
            <person name="Anantharaman K."/>
            <person name="Thomas B.C."/>
            <person name="Malmstrom R."/>
            <person name="Stieglmeier M."/>
            <person name="Klingl A."/>
            <person name="Woyke T."/>
            <person name="Ryan C.M."/>
            <person name="Banfield J.F."/>
        </authorList>
    </citation>
    <scope>NUCLEOTIDE SEQUENCE [LARGE SCALE GENOMIC DNA]</scope>
    <source>
        <strain evidence="2">CG22_combo_CG10-13_8_21_14_all_39_12</strain>
    </source>
</reference>
<accession>A0A2H0BF38</accession>
<evidence type="ECO:0000313" key="3">
    <source>
        <dbReference type="Proteomes" id="UP000228495"/>
    </source>
</evidence>
<evidence type="ECO:0000313" key="2">
    <source>
        <dbReference type="EMBL" id="PIP56234.1"/>
    </source>
</evidence>
<organism evidence="2 3">
    <name type="scientific">candidate division WWE3 bacterium CG22_combo_CG10-13_8_21_14_all_39_12</name>
    <dbReference type="NCBI Taxonomy" id="1975094"/>
    <lineage>
        <taxon>Bacteria</taxon>
        <taxon>Katanobacteria</taxon>
    </lineage>
</organism>
<feature type="compositionally biased region" description="Pro residues" evidence="1">
    <location>
        <begin position="50"/>
        <end position="62"/>
    </location>
</feature>
<dbReference type="Proteomes" id="UP000228495">
    <property type="component" value="Unassembled WGS sequence"/>
</dbReference>
<proteinExistence type="predicted"/>
<feature type="region of interest" description="Disordered" evidence="1">
    <location>
        <begin position="41"/>
        <end position="63"/>
    </location>
</feature>
<protein>
    <submittedName>
        <fullName evidence="2">Uncharacterized protein</fullName>
    </submittedName>
</protein>